<dbReference type="Gene3D" id="3.90.850.10">
    <property type="entry name" value="Fumarylacetoacetase-like, C-terminal domain"/>
    <property type="match status" value="1"/>
</dbReference>
<comment type="caution">
    <text evidence="4">The sequence shown here is derived from an EMBL/GenBank/DDBJ whole genome shotgun (WGS) entry which is preliminary data.</text>
</comment>
<sequence>MKYTSFRSTSGYESVGALVDNDTRIMDVGSRLPASTAGLSPMRRLLEHHGATLPTSAEEFLGLPGFDAATVEILPLVPDPGKIIAAPVNYFDHKAEMNEDAHIDALGVFLKAPTSVLAAGRTVELPYTDRRFDQEGELAFVIGTTARNVTASEAPNYIAGYTCLLDMTMRGGEDRSTRKSFDTFTPVGPFLVTPDEAGDLSTMRLQTRVNGELRQDADISALIWGVADLLAYASSVMTLHPGDILTTGTPAGIGQIHDGDTISVEITRLGTLEVAVSAKTAVACPTKGANRGPKPPETVTPVARR</sequence>
<dbReference type="SUPFAM" id="SSF56529">
    <property type="entry name" value="FAH"/>
    <property type="match status" value="1"/>
</dbReference>
<proteinExistence type="predicted"/>
<dbReference type="InterPro" id="IPR011234">
    <property type="entry name" value="Fumarylacetoacetase-like_C"/>
</dbReference>
<dbReference type="EMBL" id="BAHB01000095">
    <property type="protein sequence ID" value="GAB87144.1"/>
    <property type="molecule type" value="Genomic_DNA"/>
</dbReference>
<evidence type="ECO:0000256" key="2">
    <source>
        <dbReference type="SAM" id="MobiDB-lite"/>
    </source>
</evidence>
<name>A0ABQ0HXY1_GORRU</name>
<gene>
    <name evidence="4" type="ORF">GORBP_095_00150</name>
</gene>
<evidence type="ECO:0000259" key="3">
    <source>
        <dbReference type="Pfam" id="PF01557"/>
    </source>
</evidence>
<accession>A0ABQ0HXY1</accession>
<evidence type="ECO:0000313" key="4">
    <source>
        <dbReference type="EMBL" id="GAB87144.1"/>
    </source>
</evidence>
<evidence type="ECO:0000256" key="1">
    <source>
        <dbReference type="ARBA" id="ARBA00022723"/>
    </source>
</evidence>
<evidence type="ECO:0000313" key="5">
    <source>
        <dbReference type="Proteomes" id="UP000010744"/>
    </source>
</evidence>
<dbReference type="PANTHER" id="PTHR11820">
    <property type="entry name" value="ACYLPYRUVASE"/>
    <property type="match status" value="1"/>
</dbReference>
<dbReference type="PANTHER" id="PTHR11820:SF112">
    <property type="entry name" value="FUMARYLACETOACETATE HYDROLASE FAMILY PROTEIN (AFU_ORTHOLOGUE AFUA_1G02370)-RELATED"/>
    <property type="match status" value="1"/>
</dbReference>
<feature type="domain" description="Fumarylacetoacetase-like C-terminal" evidence="3">
    <location>
        <begin position="82"/>
        <end position="276"/>
    </location>
</feature>
<organism evidence="4 5">
    <name type="scientific">Gordonia rubripertincta NBRC 101908</name>
    <dbReference type="NCBI Taxonomy" id="1077975"/>
    <lineage>
        <taxon>Bacteria</taxon>
        <taxon>Bacillati</taxon>
        <taxon>Actinomycetota</taxon>
        <taxon>Actinomycetes</taxon>
        <taxon>Mycobacteriales</taxon>
        <taxon>Gordoniaceae</taxon>
        <taxon>Gordonia</taxon>
    </lineage>
</organism>
<dbReference type="Pfam" id="PF01557">
    <property type="entry name" value="FAA_hydrolase"/>
    <property type="match status" value="1"/>
</dbReference>
<dbReference type="Proteomes" id="UP000010744">
    <property type="component" value="Unassembled WGS sequence"/>
</dbReference>
<keyword evidence="1" id="KW-0479">Metal-binding</keyword>
<keyword evidence="5" id="KW-1185">Reference proteome</keyword>
<reference evidence="4 5" key="1">
    <citation type="submission" date="2012-08" db="EMBL/GenBank/DDBJ databases">
        <title>Whole genome shotgun sequence of Gordonia rubripertincta NBRC 101908.</title>
        <authorList>
            <person name="Takarada H."/>
            <person name="Hosoyama A."/>
            <person name="Tsuchikane K."/>
            <person name="Katsumata H."/>
            <person name="Baba S."/>
            <person name="Ohji S."/>
            <person name="Yamazaki S."/>
            <person name="Fujita N."/>
        </authorList>
    </citation>
    <scope>NUCLEOTIDE SEQUENCE [LARGE SCALE GENOMIC DNA]</scope>
    <source>
        <strain evidence="4 5">NBRC 101908</strain>
    </source>
</reference>
<feature type="region of interest" description="Disordered" evidence="2">
    <location>
        <begin position="286"/>
        <end position="305"/>
    </location>
</feature>
<dbReference type="InterPro" id="IPR036663">
    <property type="entry name" value="Fumarylacetoacetase_C_sf"/>
</dbReference>
<protein>
    <recommendedName>
        <fullName evidence="3">Fumarylacetoacetase-like C-terminal domain-containing protein</fullName>
    </recommendedName>
</protein>